<dbReference type="OrthoDB" id="7023110at2"/>
<evidence type="ECO:0000313" key="2">
    <source>
        <dbReference type="Proteomes" id="UP000277236"/>
    </source>
</evidence>
<protein>
    <recommendedName>
        <fullName evidence="3">Lipoprotein</fullName>
    </recommendedName>
</protein>
<sequence>MNTDNKQGLPAPELPQLNADGALSHADIRGGVEVRVPLYQGIKVGDLIFAPWEGTPPAPEVTFPAIHVVEQIDRPITLRISGDAVYSGWEKLRVWYHVRGSTDDCDRVSDALEVDVVP</sequence>
<dbReference type="EMBL" id="RBRE01000016">
    <property type="protein sequence ID" value="RMQ49452.1"/>
    <property type="molecule type" value="Genomic_DNA"/>
</dbReference>
<evidence type="ECO:0008006" key="3">
    <source>
        <dbReference type="Google" id="ProtNLM"/>
    </source>
</evidence>
<reference evidence="1 2" key="1">
    <citation type="submission" date="2018-08" db="EMBL/GenBank/DDBJ databases">
        <title>Recombination of ecologically and evolutionarily significant loci maintains genetic cohesion in the Pseudomonas syringae species complex.</title>
        <authorList>
            <person name="Dillon M."/>
            <person name="Thakur S."/>
            <person name="Almeida R.N.D."/>
            <person name="Weir B.S."/>
            <person name="Guttman D.S."/>
        </authorList>
    </citation>
    <scope>NUCLEOTIDE SEQUENCE [LARGE SCALE GENOMIC DNA]</scope>
    <source>
        <strain evidence="1 2">ICMP 3353</strain>
    </source>
</reference>
<proteinExistence type="predicted"/>
<comment type="caution">
    <text evidence="1">The sequence shown here is derived from an EMBL/GenBank/DDBJ whole genome shotgun (WGS) entry which is preliminary data.</text>
</comment>
<organism evidence="1 2">
    <name type="scientific">Pseudomonas cichorii</name>
    <dbReference type="NCBI Taxonomy" id="36746"/>
    <lineage>
        <taxon>Bacteria</taxon>
        <taxon>Pseudomonadati</taxon>
        <taxon>Pseudomonadota</taxon>
        <taxon>Gammaproteobacteria</taxon>
        <taxon>Pseudomonadales</taxon>
        <taxon>Pseudomonadaceae</taxon>
        <taxon>Pseudomonas</taxon>
    </lineage>
</organism>
<name>A0A3M4M6L2_PSECI</name>
<evidence type="ECO:0000313" key="1">
    <source>
        <dbReference type="EMBL" id="RMQ49452.1"/>
    </source>
</evidence>
<gene>
    <name evidence="1" type="ORF">ALQ04_03471</name>
</gene>
<accession>A0A3M4M6L2</accession>
<dbReference type="Proteomes" id="UP000277236">
    <property type="component" value="Unassembled WGS sequence"/>
</dbReference>
<dbReference type="AlphaFoldDB" id="A0A3M4M6L2"/>
<dbReference type="RefSeq" id="WP_122314685.1">
    <property type="nucleotide sequence ID" value="NZ_RBRE01000016.1"/>
</dbReference>